<evidence type="ECO:0000259" key="7">
    <source>
        <dbReference type="PROSITE" id="PS51352"/>
    </source>
</evidence>
<dbReference type="KEGG" id="rca:Rcas_0836"/>
<dbReference type="GO" id="GO:0017004">
    <property type="term" value="P:cytochrome complex assembly"/>
    <property type="evidence" value="ECO:0007669"/>
    <property type="project" value="UniProtKB-KW"/>
</dbReference>
<keyword evidence="6" id="KW-0732">Signal</keyword>
<dbReference type="PROSITE" id="PS51352">
    <property type="entry name" value="THIOREDOXIN_2"/>
    <property type="match status" value="1"/>
</dbReference>
<dbReference type="Gene3D" id="3.40.30.10">
    <property type="entry name" value="Glutaredoxin"/>
    <property type="match status" value="1"/>
</dbReference>
<organism evidence="8 9">
    <name type="scientific">Roseiflexus castenholzii (strain DSM 13941 / HLO8)</name>
    <dbReference type="NCBI Taxonomy" id="383372"/>
    <lineage>
        <taxon>Bacteria</taxon>
        <taxon>Bacillati</taxon>
        <taxon>Chloroflexota</taxon>
        <taxon>Chloroflexia</taxon>
        <taxon>Chloroflexales</taxon>
        <taxon>Roseiflexineae</taxon>
        <taxon>Roseiflexaceae</taxon>
        <taxon>Roseiflexus</taxon>
    </lineage>
</organism>
<accession>A7NHK6</accession>
<dbReference type="EMBL" id="CP000804">
    <property type="protein sequence ID" value="ABU56953.1"/>
    <property type="molecule type" value="Genomic_DNA"/>
</dbReference>
<keyword evidence="3" id="KW-0812">Transmembrane</keyword>
<dbReference type="GO" id="GO:0016209">
    <property type="term" value="F:antioxidant activity"/>
    <property type="evidence" value="ECO:0007669"/>
    <property type="project" value="InterPro"/>
</dbReference>
<dbReference type="GO" id="GO:0016491">
    <property type="term" value="F:oxidoreductase activity"/>
    <property type="evidence" value="ECO:0007669"/>
    <property type="project" value="InterPro"/>
</dbReference>
<dbReference type="PANTHER" id="PTHR42852:SF6">
    <property type="entry name" value="THIOL:DISULFIDE INTERCHANGE PROTEIN DSBE"/>
    <property type="match status" value="1"/>
</dbReference>
<dbReference type="PROSITE" id="PS00194">
    <property type="entry name" value="THIOREDOXIN_1"/>
    <property type="match status" value="1"/>
</dbReference>
<dbReference type="Pfam" id="PF00578">
    <property type="entry name" value="AhpC-TSA"/>
    <property type="match status" value="1"/>
</dbReference>
<dbReference type="HOGENOM" id="CLU_042529_11_4_0"/>
<protein>
    <submittedName>
        <fullName evidence="8">Alkyl hydroperoxide reductase/ Thiol specific antioxidant/ Mal allergen</fullName>
    </submittedName>
</protein>
<keyword evidence="4" id="KW-1015">Disulfide bond</keyword>
<dbReference type="InterPro" id="IPR017937">
    <property type="entry name" value="Thioredoxin_CS"/>
</dbReference>
<keyword evidence="3" id="KW-0735">Signal-anchor</keyword>
<dbReference type="eggNOG" id="COG0526">
    <property type="taxonomic scope" value="Bacteria"/>
</dbReference>
<proteinExistence type="predicted"/>
<dbReference type="PROSITE" id="PS51257">
    <property type="entry name" value="PROKAR_LIPOPROTEIN"/>
    <property type="match status" value="1"/>
</dbReference>
<evidence type="ECO:0000313" key="8">
    <source>
        <dbReference type="EMBL" id="ABU56953.1"/>
    </source>
</evidence>
<evidence type="ECO:0000256" key="2">
    <source>
        <dbReference type="ARBA" id="ARBA00022748"/>
    </source>
</evidence>
<comment type="subcellular location">
    <subcellularLocation>
        <location evidence="1">Cell envelope</location>
    </subcellularLocation>
</comment>
<name>A7NHK6_ROSCS</name>
<dbReference type="InterPro" id="IPR000866">
    <property type="entry name" value="AhpC/TSA"/>
</dbReference>
<evidence type="ECO:0000256" key="3">
    <source>
        <dbReference type="ARBA" id="ARBA00022968"/>
    </source>
</evidence>
<dbReference type="PANTHER" id="PTHR42852">
    <property type="entry name" value="THIOL:DISULFIDE INTERCHANGE PROTEIN DSBE"/>
    <property type="match status" value="1"/>
</dbReference>
<dbReference type="STRING" id="383372.Rcas_0836"/>
<feature type="chain" id="PRO_5002711474" evidence="6">
    <location>
        <begin position="32"/>
        <end position="202"/>
    </location>
</feature>
<gene>
    <name evidence="8" type="ordered locus">Rcas_0836</name>
</gene>
<dbReference type="SUPFAM" id="SSF52833">
    <property type="entry name" value="Thioredoxin-like"/>
    <property type="match status" value="1"/>
</dbReference>
<sequence length="202" mass="22214">MRQREMCAFPRTQAIRRLAAVALLTLVAALAGCAGQRAGSSSGGSAVVEIPRGVAIESRLVERGGGIPSQGDVAPDFAFTFANGETRRLSDLRGAKVVVNFWATWCAPCEEEMPDLQRLDERSDVVVLGVNRLELPEVIIPFARERNLTFTLIANPDGDIVERYGAKNIPISYFINSDGTIGYRQLGIMTFDRMQEQVDRLR</sequence>
<keyword evidence="5" id="KW-0676">Redox-active center</keyword>
<evidence type="ECO:0000313" key="9">
    <source>
        <dbReference type="Proteomes" id="UP000000263"/>
    </source>
</evidence>
<evidence type="ECO:0000256" key="1">
    <source>
        <dbReference type="ARBA" id="ARBA00004196"/>
    </source>
</evidence>
<feature type="signal peptide" evidence="6">
    <location>
        <begin position="1"/>
        <end position="31"/>
    </location>
</feature>
<dbReference type="InterPro" id="IPR036249">
    <property type="entry name" value="Thioredoxin-like_sf"/>
</dbReference>
<dbReference type="Proteomes" id="UP000000263">
    <property type="component" value="Chromosome"/>
</dbReference>
<keyword evidence="2" id="KW-0201">Cytochrome c-type biogenesis</keyword>
<reference evidence="8 9" key="1">
    <citation type="submission" date="2007-08" db="EMBL/GenBank/DDBJ databases">
        <title>Complete sequence of Roseiflexus castenholzii DSM 13941.</title>
        <authorList>
            <consortium name="US DOE Joint Genome Institute"/>
            <person name="Copeland A."/>
            <person name="Lucas S."/>
            <person name="Lapidus A."/>
            <person name="Barry K."/>
            <person name="Glavina del Rio T."/>
            <person name="Dalin E."/>
            <person name="Tice H."/>
            <person name="Pitluck S."/>
            <person name="Thompson L.S."/>
            <person name="Brettin T."/>
            <person name="Bruce D."/>
            <person name="Detter J.C."/>
            <person name="Han C."/>
            <person name="Tapia R."/>
            <person name="Schmutz J."/>
            <person name="Larimer F."/>
            <person name="Land M."/>
            <person name="Hauser L."/>
            <person name="Kyrpides N."/>
            <person name="Mikhailova N."/>
            <person name="Bryant D.A."/>
            <person name="Hanada S."/>
            <person name="Tsukatani Y."/>
            <person name="Richardson P."/>
        </authorList>
    </citation>
    <scope>NUCLEOTIDE SEQUENCE [LARGE SCALE GENOMIC DNA]</scope>
    <source>
        <strain evidence="9">DSM 13941 / HLO8</strain>
    </source>
</reference>
<dbReference type="InterPro" id="IPR013766">
    <property type="entry name" value="Thioredoxin_domain"/>
</dbReference>
<evidence type="ECO:0000256" key="4">
    <source>
        <dbReference type="ARBA" id="ARBA00023157"/>
    </source>
</evidence>
<dbReference type="InterPro" id="IPR050553">
    <property type="entry name" value="Thioredoxin_ResA/DsbE_sf"/>
</dbReference>
<keyword evidence="9" id="KW-1185">Reference proteome</keyword>
<feature type="domain" description="Thioredoxin" evidence="7">
    <location>
        <begin position="68"/>
        <end position="202"/>
    </location>
</feature>
<evidence type="ECO:0000256" key="6">
    <source>
        <dbReference type="SAM" id="SignalP"/>
    </source>
</evidence>
<dbReference type="AlphaFoldDB" id="A7NHK6"/>
<dbReference type="CDD" id="cd02966">
    <property type="entry name" value="TlpA_like_family"/>
    <property type="match status" value="1"/>
</dbReference>
<evidence type="ECO:0000256" key="5">
    <source>
        <dbReference type="ARBA" id="ARBA00023284"/>
    </source>
</evidence>
<dbReference type="GO" id="GO:0030313">
    <property type="term" value="C:cell envelope"/>
    <property type="evidence" value="ECO:0007669"/>
    <property type="project" value="UniProtKB-SubCell"/>
</dbReference>